<name>A0A0D0D109_9AGAM</name>
<gene>
    <name evidence="1" type="ORF">PAXRUDRAFT_832658</name>
</gene>
<dbReference type="HOGENOM" id="CLU_1835801_0_0_1"/>
<keyword evidence="2" id="KW-1185">Reference proteome</keyword>
<reference evidence="1 2" key="1">
    <citation type="submission" date="2014-04" db="EMBL/GenBank/DDBJ databases">
        <authorList>
            <consortium name="DOE Joint Genome Institute"/>
            <person name="Kuo A."/>
            <person name="Kohler A."/>
            <person name="Jargeat P."/>
            <person name="Nagy L.G."/>
            <person name="Floudas D."/>
            <person name="Copeland A."/>
            <person name="Barry K.W."/>
            <person name="Cichocki N."/>
            <person name="Veneault-Fourrey C."/>
            <person name="LaButti K."/>
            <person name="Lindquist E.A."/>
            <person name="Lipzen A."/>
            <person name="Lundell T."/>
            <person name="Morin E."/>
            <person name="Murat C."/>
            <person name="Sun H."/>
            <person name="Tunlid A."/>
            <person name="Henrissat B."/>
            <person name="Grigoriev I.V."/>
            <person name="Hibbett D.S."/>
            <person name="Martin F."/>
            <person name="Nordberg H.P."/>
            <person name="Cantor M.N."/>
            <person name="Hua S.X."/>
        </authorList>
    </citation>
    <scope>NUCLEOTIDE SEQUENCE [LARGE SCALE GENOMIC DNA]</scope>
    <source>
        <strain evidence="1 2">Ve08.2h10</strain>
    </source>
</reference>
<accession>A0A0D0D109</accession>
<evidence type="ECO:0000313" key="1">
    <source>
        <dbReference type="EMBL" id="KIK81723.1"/>
    </source>
</evidence>
<evidence type="ECO:0000313" key="2">
    <source>
        <dbReference type="Proteomes" id="UP000054538"/>
    </source>
</evidence>
<dbReference type="AlphaFoldDB" id="A0A0D0D109"/>
<dbReference type="EMBL" id="KN825741">
    <property type="protein sequence ID" value="KIK81723.1"/>
    <property type="molecule type" value="Genomic_DNA"/>
</dbReference>
<sequence>MRRPQTSNCAILTALNPLYWSGKLGPSQGIQRSLPALLTWRLLVMTAGEASSAGLPSPIFQCSHQHILRIKGKHSLIVCGICPLTRLVAVHDENPLLFAMSVLCSIMQDINTCGSLEACIHGDDISRSTCDLQICDERRA</sequence>
<dbReference type="InParanoid" id="A0A0D0D109"/>
<organism evidence="1 2">
    <name type="scientific">Paxillus rubicundulus Ve08.2h10</name>
    <dbReference type="NCBI Taxonomy" id="930991"/>
    <lineage>
        <taxon>Eukaryota</taxon>
        <taxon>Fungi</taxon>
        <taxon>Dikarya</taxon>
        <taxon>Basidiomycota</taxon>
        <taxon>Agaricomycotina</taxon>
        <taxon>Agaricomycetes</taxon>
        <taxon>Agaricomycetidae</taxon>
        <taxon>Boletales</taxon>
        <taxon>Paxilineae</taxon>
        <taxon>Paxillaceae</taxon>
        <taxon>Paxillus</taxon>
    </lineage>
</organism>
<dbReference type="Proteomes" id="UP000054538">
    <property type="component" value="Unassembled WGS sequence"/>
</dbReference>
<protein>
    <submittedName>
        <fullName evidence="1">Uncharacterized protein</fullName>
    </submittedName>
</protein>
<reference evidence="2" key="2">
    <citation type="submission" date="2015-01" db="EMBL/GenBank/DDBJ databases">
        <title>Evolutionary Origins and Diversification of the Mycorrhizal Mutualists.</title>
        <authorList>
            <consortium name="DOE Joint Genome Institute"/>
            <consortium name="Mycorrhizal Genomics Consortium"/>
            <person name="Kohler A."/>
            <person name="Kuo A."/>
            <person name="Nagy L.G."/>
            <person name="Floudas D."/>
            <person name="Copeland A."/>
            <person name="Barry K.W."/>
            <person name="Cichocki N."/>
            <person name="Veneault-Fourrey C."/>
            <person name="LaButti K."/>
            <person name="Lindquist E.A."/>
            <person name="Lipzen A."/>
            <person name="Lundell T."/>
            <person name="Morin E."/>
            <person name="Murat C."/>
            <person name="Riley R."/>
            <person name="Ohm R."/>
            <person name="Sun H."/>
            <person name="Tunlid A."/>
            <person name="Henrissat B."/>
            <person name="Grigoriev I.V."/>
            <person name="Hibbett D.S."/>
            <person name="Martin F."/>
        </authorList>
    </citation>
    <scope>NUCLEOTIDE SEQUENCE [LARGE SCALE GENOMIC DNA]</scope>
    <source>
        <strain evidence="2">Ve08.2h10</strain>
    </source>
</reference>
<proteinExistence type="predicted"/>